<evidence type="ECO:0000256" key="1">
    <source>
        <dbReference type="ARBA" id="ARBA00022737"/>
    </source>
</evidence>
<evidence type="ECO:0000313" key="4">
    <source>
        <dbReference type="Proteomes" id="UP000250043"/>
    </source>
</evidence>
<dbReference type="SUPFAM" id="SSF52540">
    <property type="entry name" value="P-loop containing nucleoside triphosphate hydrolases"/>
    <property type="match status" value="1"/>
</dbReference>
<proteinExistence type="predicted"/>
<dbReference type="InterPro" id="IPR056884">
    <property type="entry name" value="NPHP3-like_N"/>
</dbReference>
<dbReference type="InterPro" id="IPR036537">
    <property type="entry name" value="Adaptor_Cbl_N_dom_sf"/>
</dbReference>
<accession>A0A8E2B096</accession>
<name>A0A8E2B096_9APHY</name>
<dbReference type="Pfam" id="PF24883">
    <property type="entry name" value="NPHP3_N"/>
    <property type="match status" value="1"/>
</dbReference>
<dbReference type="AlphaFoldDB" id="A0A8E2B096"/>
<dbReference type="Proteomes" id="UP000250043">
    <property type="component" value="Unassembled WGS sequence"/>
</dbReference>
<dbReference type="InterPro" id="IPR027417">
    <property type="entry name" value="P-loop_NTPase"/>
</dbReference>
<dbReference type="CDD" id="cd21037">
    <property type="entry name" value="MLKL_NTD"/>
    <property type="match status" value="1"/>
</dbReference>
<dbReference type="Gene3D" id="1.20.930.20">
    <property type="entry name" value="Adaptor protein Cbl, N-terminal domain"/>
    <property type="match status" value="1"/>
</dbReference>
<keyword evidence="1" id="KW-0677">Repeat</keyword>
<sequence length="852" mass="95907">MIQGRASGLQHVVFTSPSPRGRPLFLSYTQRTLQASPARMPFGKNKRGLHASQGFQSSVETQMPTKFNARKRESNDETVDAVLSIAKGAVSVAVDISSDIPVPGLNRALSVLGALLERIEKMRDNEEEAHDLIDSIESLRAVLNSSIARLSEQTKDLDPAQREAVRRTAAAPEGLNMRINRLLSDLEEIEDMIWELPKKHWWSKLMSTEQDAKQLRLMNRKIIAATNNFKLQGGIALERLVTEICGQLRQDGRDRISRANDETLNELRRSKDASYKSYYVEEKAKLQAGTRERILREITEWAAGHDQPHRIQVVHGPAGVGKSAIARSVSKQLANTPEVPGALDRRDVYIPCLLGASFFFQRAQAECNDPHLVFPTLAYQLAYSRKELLPYIADAVKKHLQHGASQAMEHQLRELIHDPLLQVPSGAITLPLALVVDGVDECVNIPTDVVPNMLQLLCQMTRELPFLRLLVFTRPETYIMDALPPPGNPDVIVRNLWEDAKDEINADIRIFVNAEFQTCTSKGRFTLLQERPDAVERLIQLAEGLFIYASTVVRFLVQDPLYAVVIYDKLLETQGSTGSPGLYDKLDLLYNTILRDAFGKFRADATRMGHIRQVLTWIVLSKEVISAQDLWLVGIPINITLDIVGRLRSVLIVPEDIKPDTDFKPCHASFPQFVVDSARCTDTGFLVEPQAGHTMIADCLLTLLACQDPHLVCTAPDSSLRWMWRYGNTHWTTHLLQSQYTDRLGRLLRAFARKHLELWLYSYPPFEGLRPGGGNRSDQLGSVQDWCKAHCGSDERLLKQLDKIISTRGERQSRSVNYGRRVVSNDIHVVENEGIRLNPENEDLEVDDATPT</sequence>
<feature type="domain" description="Nephrocystin 3-like N-terminal" evidence="2">
    <location>
        <begin position="290"/>
        <end position="474"/>
    </location>
</feature>
<gene>
    <name evidence="3" type="ORF">OBBRIDRAFT_526755</name>
</gene>
<dbReference type="InterPro" id="IPR059179">
    <property type="entry name" value="MLKL-like_MCAfunc"/>
</dbReference>
<keyword evidence="4" id="KW-1185">Reference proteome</keyword>
<protein>
    <recommendedName>
        <fullName evidence="2">Nephrocystin 3-like N-terminal domain-containing protein</fullName>
    </recommendedName>
</protein>
<organism evidence="3 4">
    <name type="scientific">Obba rivulosa</name>
    <dbReference type="NCBI Taxonomy" id="1052685"/>
    <lineage>
        <taxon>Eukaryota</taxon>
        <taxon>Fungi</taxon>
        <taxon>Dikarya</taxon>
        <taxon>Basidiomycota</taxon>
        <taxon>Agaricomycotina</taxon>
        <taxon>Agaricomycetes</taxon>
        <taxon>Polyporales</taxon>
        <taxon>Gelatoporiaceae</taxon>
        <taxon>Obba</taxon>
    </lineage>
</organism>
<evidence type="ECO:0000259" key="2">
    <source>
        <dbReference type="Pfam" id="PF24883"/>
    </source>
</evidence>
<dbReference type="Gene3D" id="3.40.50.300">
    <property type="entry name" value="P-loop containing nucleotide triphosphate hydrolases"/>
    <property type="match status" value="1"/>
</dbReference>
<reference evidence="3 4" key="1">
    <citation type="submission" date="2016-07" db="EMBL/GenBank/DDBJ databases">
        <title>Draft genome of the white-rot fungus Obba rivulosa 3A-2.</title>
        <authorList>
            <consortium name="DOE Joint Genome Institute"/>
            <person name="Miettinen O."/>
            <person name="Riley R."/>
            <person name="Acob R."/>
            <person name="Barry K."/>
            <person name="Cullen D."/>
            <person name="De Vries R."/>
            <person name="Hainaut M."/>
            <person name="Hatakka A."/>
            <person name="Henrissat B."/>
            <person name="Hilden K."/>
            <person name="Kuo R."/>
            <person name="Labutti K."/>
            <person name="Lipzen A."/>
            <person name="Makela M.R."/>
            <person name="Sandor L."/>
            <person name="Spatafora J.W."/>
            <person name="Grigoriev I.V."/>
            <person name="Hibbett D.S."/>
        </authorList>
    </citation>
    <scope>NUCLEOTIDE SEQUENCE [LARGE SCALE GENOMIC DNA]</scope>
    <source>
        <strain evidence="3 4">3A-2</strain>
    </source>
</reference>
<dbReference type="PANTHER" id="PTHR10039">
    <property type="entry name" value="AMELOGENIN"/>
    <property type="match status" value="1"/>
</dbReference>
<dbReference type="OrthoDB" id="3228837at2759"/>
<dbReference type="EMBL" id="KV722386">
    <property type="protein sequence ID" value="OCH91367.1"/>
    <property type="molecule type" value="Genomic_DNA"/>
</dbReference>
<dbReference type="PANTHER" id="PTHR10039:SF17">
    <property type="entry name" value="FUNGAL STAND N-TERMINAL GOODBYE DOMAIN-CONTAINING PROTEIN-RELATED"/>
    <property type="match status" value="1"/>
</dbReference>
<dbReference type="GO" id="GO:0007166">
    <property type="term" value="P:cell surface receptor signaling pathway"/>
    <property type="evidence" value="ECO:0007669"/>
    <property type="project" value="InterPro"/>
</dbReference>
<evidence type="ECO:0000313" key="3">
    <source>
        <dbReference type="EMBL" id="OCH91367.1"/>
    </source>
</evidence>